<organism evidence="1 2">
    <name type="scientific">Gonium pectorale</name>
    <name type="common">Green alga</name>
    <dbReference type="NCBI Taxonomy" id="33097"/>
    <lineage>
        <taxon>Eukaryota</taxon>
        <taxon>Viridiplantae</taxon>
        <taxon>Chlorophyta</taxon>
        <taxon>core chlorophytes</taxon>
        <taxon>Chlorophyceae</taxon>
        <taxon>CS clade</taxon>
        <taxon>Chlamydomonadales</taxon>
        <taxon>Volvocaceae</taxon>
        <taxon>Gonium</taxon>
    </lineage>
</organism>
<proteinExistence type="predicted"/>
<dbReference type="GO" id="GO:0016020">
    <property type="term" value="C:membrane"/>
    <property type="evidence" value="ECO:0007669"/>
    <property type="project" value="TreeGrafter"/>
</dbReference>
<dbReference type="GO" id="GO:0004620">
    <property type="term" value="F:phospholipase activity"/>
    <property type="evidence" value="ECO:0007669"/>
    <property type="project" value="TreeGrafter"/>
</dbReference>
<protein>
    <submittedName>
        <fullName evidence="1">Uncharacterized protein</fullName>
    </submittedName>
</protein>
<accession>A0A150G907</accession>
<dbReference type="Proteomes" id="UP000075714">
    <property type="component" value="Unassembled WGS sequence"/>
</dbReference>
<gene>
    <name evidence="1" type="ORF">GPECTOR_47g310</name>
</gene>
<dbReference type="InterPro" id="IPR036770">
    <property type="entry name" value="Ankyrin_rpt-contain_sf"/>
</dbReference>
<dbReference type="AlphaFoldDB" id="A0A150G907"/>
<keyword evidence="2" id="KW-1185">Reference proteome</keyword>
<reference evidence="2" key="1">
    <citation type="journal article" date="2016" name="Nat. Commun.">
        <title>The Gonium pectorale genome demonstrates co-option of cell cycle regulation during the evolution of multicellularity.</title>
        <authorList>
            <person name="Hanschen E.R."/>
            <person name="Marriage T.N."/>
            <person name="Ferris P.J."/>
            <person name="Hamaji T."/>
            <person name="Toyoda A."/>
            <person name="Fujiyama A."/>
            <person name="Neme R."/>
            <person name="Noguchi H."/>
            <person name="Minakuchi Y."/>
            <person name="Suzuki M."/>
            <person name="Kawai-Toyooka H."/>
            <person name="Smith D.R."/>
            <person name="Sparks H."/>
            <person name="Anderson J."/>
            <person name="Bakaric R."/>
            <person name="Luria V."/>
            <person name="Karger A."/>
            <person name="Kirschner M.W."/>
            <person name="Durand P.M."/>
            <person name="Michod R.E."/>
            <person name="Nozaki H."/>
            <person name="Olson B.J."/>
        </authorList>
    </citation>
    <scope>NUCLEOTIDE SEQUENCE [LARGE SCALE GENOMIC DNA]</scope>
    <source>
        <strain evidence="2">NIES-2863</strain>
    </source>
</reference>
<dbReference type="SUPFAM" id="SSF48403">
    <property type="entry name" value="Ankyrin repeat"/>
    <property type="match status" value="1"/>
</dbReference>
<dbReference type="EMBL" id="LSYV01000048">
    <property type="protein sequence ID" value="KXZ46035.1"/>
    <property type="molecule type" value="Genomic_DNA"/>
</dbReference>
<dbReference type="OrthoDB" id="547654at2759"/>
<dbReference type="GO" id="GO:0046513">
    <property type="term" value="P:ceramide biosynthetic process"/>
    <property type="evidence" value="ECO:0007669"/>
    <property type="project" value="TreeGrafter"/>
</dbReference>
<sequence length="200" mass="21622">MAQPLEAPAREHWSSSAWPQLLPELAERIVGCLDRNDIAVTFRHVNKATAARFSCPQHATIRLSEPVPPHAFAAHWLAPGAMRGLNLERRKQLVRLVAATGVLPNVEVVLQAMGFMGAAAEALMGAAVAGQLSMCQWLWDHNRSLTDDVPYSRFTTTVLQAAASEGHQHVCEWLLATDHTLFPGGAVDAAVRGGHVALAE</sequence>
<dbReference type="PANTHER" id="PTHR12393">
    <property type="entry name" value="SPHINGOMYELIN PHOSPHODIESTERASE RELATED"/>
    <property type="match status" value="1"/>
</dbReference>
<evidence type="ECO:0000313" key="2">
    <source>
        <dbReference type="Proteomes" id="UP000075714"/>
    </source>
</evidence>
<dbReference type="Gene3D" id="1.25.40.20">
    <property type="entry name" value="Ankyrin repeat-containing domain"/>
    <property type="match status" value="1"/>
</dbReference>
<evidence type="ECO:0000313" key="1">
    <source>
        <dbReference type="EMBL" id="KXZ46035.1"/>
    </source>
</evidence>
<dbReference type="GO" id="GO:0030149">
    <property type="term" value="P:sphingolipid catabolic process"/>
    <property type="evidence" value="ECO:0007669"/>
    <property type="project" value="TreeGrafter"/>
</dbReference>
<name>A0A150G907_GONPE</name>
<dbReference type="PANTHER" id="PTHR12393:SF6">
    <property type="entry name" value="SPHINGOMYELIN PHOSPHODIESTERASE 2"/>
    <property type="match status" value="1"/>
</dbReference>
<dbReference type="GO" id="GO:0071944">
    <property type="term" value="C:cell periphery"/>
    <property type="evidence" value="ECO:0007669"/>
    <property type="project" value="TreeGrafter"/>
</dbReference>
<dbReference type="GO" id="GO:0005783">
    <property type="term" value="C:endoplasmic reticulum"/>
    <property type="evidence" value="ECO:0007669"/>
    <property type="project" value="TreeGrafter"/>
</dbReference>
<comment type="caution">
    <text evidence="1">The sequence shown here is derived from an EMBL/GenBank/DDBJ whole genome shotgun (WGS) entry which is preliminary data.</text>
</comment>